<sequence length="385" mass="44033">MWLGPREKNDGAEHVTNYVNPEKELNAGLWSLFSGATVFLFMRVYCKITRGHGLWYDDYVLILAWSMLLLTDALIVHQYHTGYVPTNGSKWDDRMHILINISSCTNVLGQAWSKTAFGVTLLKLTNRYQQAIIWFCIVTMNAWMLAKVILQWAKVCDEKSYQAWYRLDFCIDKTFRNDFKEAGNIYNILMDFVFALFPWWITWKLDMKKSEKIGLCVTMSLGIIVAVVAAVRVAWKDEGNKRDPLYYWRNGVSNVWYSSEVAGTILVQCIPVLRPFLREVHASLTSKRLPSELPTKASRSWAWTVTGKRDSSVLATPVMDDHGGTWDGRNGGNGFNFGFTETKITSNNGLELETIRELEDEEKGSGVGRGRSFRTANSKRSDHIF</sequence>
<dbReference type="EMBL" id="WVTA01000018">
    <property type="protein sequence ID" value="KAK3197416.1"/>
    <property type="molecule type" value="Genomic_DNA"/>
</dbReference>
<evidence type="ECO:0000256" key="6">
    <source>
        <dbReference type="SAM" id="MobiDB-lite"/>
    </source>
</evidence>
<name>A0AAN6LLC1_9PLEO</name>
<protein>
    <recommendedName>
        <fullName evidence="8">Rhodopsin domain-containing protein</fullName>
    </recommendedName>
</protein>
<dbReference type="InterPro" id="IPR052337">
    <property type="entry name" value="SAT4-like"/>
</dbReference>
<evidence type="ECO:0000313" key="10">
    <source>
        <dbReference type="Proteomes" id="UP001280581"/>
    </source>
</evidence>
<dbReference type="Pfam" id="PF20684">
    <property type="entry name" value="Fung_rhodopsin"/>
    <property type="match status" value="1"/>
</dbReference>
<evidence type="ECO:0000313" key="9">
    <source>
        <dbReference type="EMBL" id="KAK3197416.1"/>
    </source>
</evidence>
<gene>
    <name evidence="9" type="ORF">GRF29_216g112044</name>
</gene>
<evidence type="ECO:0000256" key="7">
    <source>
        <dbReference type="SAM" id="Phobius"/>
    </source>
</evidence>
<evidence type="ECO:0000256" key="3">
    <source>
        <dbReference type="ARBA" id="ARBA00022989"/>
    </source>
</evidence>
<keyword evidence="3 7" id="KW-1133">Transmembrane helix</keyword>
<evidence type="ECO:0000256" key="1">
    <source>
        <dbReference type="ARBA" id="ARBA00004141"/>
    </source>
</evidence>
<dbReference type="PANTHER" id="PTHR33048:SF147">
    <property type="entry name" value="INTEGRAL MEMBRANE PROTEIN"/>
    <property type="match status" value="1"/>
</dbReference>
<feature type="domain" description="Rhodopsin" evidence="8">
    <location>
        <begin position="42"/>
        <end position="278"/>
    </location>
</feature>
<dbReference type="Proteomes" id="UP001280581">
    <property type="component" value="Unassembled WGS sequence"/>
</dbReference>
<feature type="transmembrane region" description="Helical" evidence="7">
    <location>
        <begin position="27"/>
        <end position="46"/>
    </location>
</feature>
<comment type="subcellular location">
    <subcellularLocation>
        <location evidence="1">Membrane</location>
        <topology evidence="1">Multi-pass membrane protein</topology>
    </subcellularLocation>
</comment>
<reference evidence="9 10" key="1">
    <citation type="submission" date="2021-02" db="EMBL/GenBank/DDBJ databases">
        <title>Genome assembly of Pseudopithomyces chartarum.</title>
        <authorList>
            <person name="Jauregui R."/>
            <person name="Singh J."/>
            <person name="Voisey C."/>
        </authorList>
    </citation>
    <scope>NUCLEOTIDE SEQUENCE [LARGE SCALE GENOMIC DNA]</scope>
    <source>
        <strain evidence="9 10">AGR01</strain>
    </source>
</reference>
<feature type="region of interest" description="Disordered" evidence="6">
    <location>
        <begin position="359"/>
        <end position="385"/>
    </location>
</feature>
<organism evidence="9 10">
    <name type="scientific">Pseudopithomyces chartarum</name>
    <dbReference type="NCBI Taxonomy" id="1892770"/>
    <lineage>
        <taxon>Eukaryota</taxon>
        <taxon>Fungi</taxon>
        <taxon>Dikarya</taxon>
        <taxon>Ascomycota</taxon>
        <taxon>Pezizomycotina</taxon>
        <taxon>Dothideomycetes</taxon>
        <taxon>Pleosporomycetidae</taxon>
        <taxon>Pleosporales</taxon>
        <taxon>Massarineae</taxon>
        <taxon>Didymosphaeriaceae</taxon>
        <taxon>Pseudopithomyces</taxon>
    </lineage>
</organism>
<dbReference type="PANTHER" id="PTHR33048">
    <property type="entry name" value="PTH11-LIKE INTEGRAL MEMBRANE PROTEIN (AFU_ORTHOLOGUE AFUA_5G11245)"/>
    <property type="match status" value="1"/>
</dbReference>
<feature type="transmembrane region" description="Helical" evidence="7">
    <location>
        <begin position="184"/>
        <end position="201"/>
    </location>
</feature>
<feature type="transmembrane region" description="Helical" evidence="7">
    <location>
        <begin position="131"/>
        <end position="150"/>
    </location>
</feature>
<evidence type="ECO:0000256" key="2">
    <source>
        <dbReference type="ARBA" id="ARBA00022692"/>
    </source>
</evidence>
<comment type="caution">
    <text evidence="9">The sequence shown here is derived from an EMBL/GenBank/DDBJ whole genome shotgun (WGS) entry which is preliminary data.</text>
</comment>
<evidence type="ECO:0000259" key="8">
    <source>
        <dbReference type="Pfam" id="PF20684"/>
    </source>
</evidence>
<dbReference type="AlphaFoldDB" id="A0AAN6LLC1"/>
<proteinExistence type="inferred from homology"/>
<keyword evidence="2 7" id="KW-0812">Transmembrane</keyword>
<dbReference type="InterPro" id="IPR049326">
    <property type="entry name" value="Rhodopsin_dom_fungi"/>
</dbReference>
<dbReference type="GO" id="GO:0016020">
    <property type="term" value="C:membrane"/>
    <property type="evidence" value="ECO:0007669"/>
    <property type="project" value="UniProtKB-SubCell"/>
</dbReference>
<comment type="similarity">
    <text evidence="5">Belongs to the SAT4 family.</text>
</comment>
<feature type="transmembrane region" description="Helical" evidence="7">
    <location>
        <begin position="58"/>
        <end position="77"/>
    </location>
</feature>
<accession>A0AAN6LLC1</accession>
<keyword evidence="4 7" id="KW-0472">Membrane</keyword>
<evidence type="ECO:0000256" key="4">
    <source>
        <dbReference type="ARBA" id="ARBA00023136"/>
    </source>
</evidence>
<keyword evidence="10" id="KW-1185">Reference proteome</keyword>
<evidence type="ECO:0000256" key="5">
    <source>
        <dbReference type="ARBA" id="ARBA00038359"/>
    </source>
</evidence>
<feature type="transmembrane region" description="Helical" evidence="7">
    <location>
        <begin position="213"/>
        <end position="235"/>
    </location>
</feature>